<sequence length="291" mass="30822">MRATYTAWKTTVLLAMLQHVTTRVTEATGLDTAATAARTLCDEIRYLMVLANRLETKTKGAAAFTETEGKLAQAHRLLAQMKVGKPAAAGHTVLATNAEARANQARSSIAAAKKVIGPAVKALRARAAMALAASKKHMKTIQTAAQETHNGADSNASARSTSCTAVHIPTLTEADNCSIESDANTQVKENNIELNKIAKLKLAPDDIFGPQKISLVARAKGTMGTIDWPSSSSGWCAQKSGPKAGSKVLGVEATPQATSIRLAEQQMFDDPTAQTKCKEPKLNTPWATTTK</sequence>
<feature type="region of interest" description="Disordered" evidence="1">
    <location>
        <begin position="269"/>
        <end position="291"/>
    </location>
</feature>
<dbReference type="AlphaFoldDB" id="A0A1J0R786"/>
<evidence type="ECO:0000313" key="3">
    <source>
        <dbReference type="EMBL" id="APD73727.1"/>
    </source>
</evidence>
<reference evidence="3" key="1">
    <citation type="submission" date="2016-08" db="EMBL/GenBank/DDBJ databases">
        <title>VSG repertoire of Trypanosoma brucei EATRO 1125.</title>
        <authorList>
            <person name="Cross G.A."/>
        </authorList>
    </citation>
    <scope>NUCLEOTIDE SEQUENCE</scope>
    <source>
        <strain evidence="3">EATRO 1125</strain>
    </source>
</reference>
<feature type="chain" id="PRO_5009615260" evidence="2">
    <location>
        <begin position="23"/>
        <end position="291"/>
    </location>
</feature>
<accession>A0A1J0R786</accession>
<evidence type="ECO:0000256" key="1">
    <source>
        <dbReference type="SAM" id="MobiDB-lite"/>
    </source>
</evidence>
<dbReference type="EMBL" id="KX699771">
    <property type="protein sequence ID" value="APD73727.1"/>
    <property type="molecule type" value="Genomic_DNA"/>
</dbReference>
<evidence type="ECO:0000256" key="2">
    <source>
        <dbReference type="SAM" id="SignalP"/>
    </source>
</evidence>
<organism evidence="3">
    <name type="scientific">Trypanosoma brucei</name>
    <dbReference type="NCBI Taxonomy" id="5691"/>
    <lineage>
        <taxon>Eukaryota</taxon>
        <taxon>Discoba</taxon>
        <taxon>Euglenozoa</taxon>
        <taxon>Kinetoplastea</taxon>
        <taxon>Metakinetoplastina</taxon>
        <taxon>Trypanosomatida</taxon>
        <taxon>Trypanosomatidae</taxon>
        <taxon>Trypanosoma</taxon>
    </lineage>
</organism>
<name>A0A1J0R786_9TRYP</name>
<keyword evidence="2" id="KW-0732">Signal</keyword>
<feature type="signal peptide" evidence="2">
    <location>
        <begin position="1"/>
        <end position="22"/>
    </location>
</feature>
<protein>
    <submittedName>
        <fullName evidence="3">Variant surface glycoprotein 1125.1540</fullName>
    </submittedName>
</protein>
<proteinExistence type="predicted"/>